<protein>
    <submittedName>
        <fullName evidence="2">Uncharacterized protein</fullName>
    </submittedName>
</protein>
<keyword evidence="1" id="KW-0472">Membrane</keyword>
<gene>
    <name evidence="2" type="ORF">P255_00396</name>
</gene>
<evidence type="ECO:0000313" key="3">
    <source>
        <dbReference type="Proteomes" id="UP000018418"/>
    </source>
</evidence>
<dbReference type="EMBL" id="AYEU01000003">
    <property type="protein sequence ID" value="ESK52245.1"/>
    <property type="molecule type" value="Genomic_DNA"/>
</dbReference>
<dbReference type="AlphaFoldDB" id="V2UUA5"/>
<evidence type="ECO:0000313" key="2">
    <source>
        <dbReference type="EMBL" id="ESK52245.1"/>
    </source>
</evidence>
<dbReference type="OrthoDB" id="6713099at2"/>
<organism evidence="2 3">
    <name type="scientific">Acinetobacter brisouii CIP 110357</name>
    <dbReference type="NCBI Taxonomy" id="1341683"/>
    <lineage>
        <taxon>Bacteria</taxon>
        <taxon>Pseudomonadati</taxon>
        <taxon>Pseudomonadota</taxon>
        <taxon>Gammaproteobacteria</taxon>
        <taxon>Moraxellales</taxon>
        <taxon>Moraxellaceae</taxon>
        <taxon>Acinetobacter</taxon>
    </lineage>
</organism>
<accession>V2UUA5</accession>
<comment type="caution">
    <text evidence="2">The sequence shown here is derived from an EMBL/GenBank/DDBJ whole genome shotgun (WGS) entry which is preliminary data.</text>
</comment>
<feature type="transmembrane region" description="Helical" evidence="1">
    <location>
        <begin position="12"/>
        <end position="34"/>
    </location>
</feature>
<evidence type="ECO:0000256" key="1">
    <source>
        <dbReference type="SAM" id="Phobius"/>
    </source>
</evidence>
<sequence>MFNLFHNHKGSFFVLTLSLLICSMTTTFTVNNHISDGVSILFSIMLSMLLISLVLALLWEKIEGICNP</sequence>
<dbReference type="HOGENOM" id="CLU_190417_0_0_6"/>
<proteinExistence type="predicted"/>
<keyword evidence="1" id="KW-0812">Transmembrane</keyword>
<name>V2UUA5_9GAMM</name>
<dbReference type="Proteomes" id="UP000018418">
    <property type="component" value="Unassembled WGS sequence"/>
</dbReference>
<feature type="transmembrane region" description="Helical" evidence="1">
    <location>
        <begin position="40"/>
        <end position="59"/>
    </location>
</feature>
<keyword evidence="1" id="KW-1133">Transmembrane helix</keyword>
<dbReference type="PATRIC" id="fig|1341683.3.peg.386"/>
<keyword evidence="3" id="KW-1185">Reference proteome</keyword>
<reference evidence="2 3" key="1">
    <citation type="submission" date="2013-10" db="EMBL/GenBank/DDBJ databases">
        <title>The Genome Sequence of Acinetobacter brisouii CIP 110357.</title>
        <authorList>
            <consortium name="The Broad Institute Genomics Platform"/>
            <consortium name="The Broad Institute Genome Sequencing Center for Infectious Disease"/>
            <person name="Cerqueira G."/>
            <person name="Feldgarden M."/>
            <person name="Courvalin P."/>
            <person name="Grillot-Courvalin C."/>
            <person name="Clermont D."/>
            <person name="Rocha E."/>
            <person name="Yoon E.-J."/>
            <person name="Nemec A."/>
            <person name="Young S.K."/>
            <person name="Zeng Q."/>
            <person name="Gargeya S."/>
            <person name="Fitzgerald M."/>
            <person name="Abouelleil A."/>
            <person name="Alvarado L."/>
            <person name="Berlin A.M."/>
            <person name="Chapman S.B."/>
            <person name="Gainer-Dewar J."/>
            <person name="Goldberg J."/>
            <person name="Gnerre S."/>
            <person name="Griggs A."/>
            <person name="Gujja S."/>
            <person name="Hansen M."/>
            <person name="Howarth C."/>
            <person name="Imamovic A."/>
            <person name="Ireland A."/>
            <person name="Larimer J."/>
            <person name="McCowan C."/>
            <person name="Murphy C."/>
            <person name="Pearson M."/>
            <person name="Poon T.W."/>
            <person name="Priest M."/>
            <person name="Roberts A."/>
            <person name="Saif S."/>
            <person name="Shea T."/>
            <person name="Sykes S."/>
            <person name="Wortman J."/>
            <person name="Nusbaum C."/>
            <person name="Birren B."/>
        </authorList>
    </citation>
    <scope>NUCLEOTIDE SEQUENCE [LARGE SCALE GENOMIC DNA]</scope>
    <source>
        <strain evidence="2 3">CIP 110357</strain>
    </source>
</reference>